<evidence type="ECO:0000256" key="3">
    <source>
        <dbReference type="ARBA" id="ARBA00013085"/>
    </source>
</evidence>
<organism evidence="10 11">
    <name type="scientific">Fusibacter paucivorans</name>
    <dbReference type="NCBI Taxonomy" id="76009"/>
    <lineage>
        <taxon>Bacteria</taxon>
        <taxon>Bacillati</taxon>
        <taxon>Bacillota</taxon>
        <taxon>Clostridia</taxon>
        <taxon>Eubacteriales</taxon>
        <taxon>Eubacteriales Family XII. Incertae Sedis</taxon>
        <taxon>Fusibacter</taxon>
    </lineage>
</organism>
<gene>
    <name evidence="10" type="ORF">KHM83_04430</name>
</gene>
<dbReference type="InterPro" id="IPR003141">
    <property type="entry name" value="Pol/His_phosphatase_N"/>
</dbReference>
<evidence type="ECO:0000256" key="5">
    <source>
        <dbReference type="ARBA" id="ARBA00022801"/>
    </source>
</evidence>
<evidence type="ECO:0000313" key="11">
    <source>
        <dbReference type="Proteomes" id="UP000746471"/>
    </source>
</evidence>
<evidence type="ECO:0000256" key="8">
    <source>
        <dbReference type="RuleBase" id="RU366003"/>
    </source>
</evidence>
<dbReference type="EMBL" id="JAHBCL010000006">
    <property type="protein sequence ID" value="MBS7525923.1"/>
    <property type="molecule type" value="Genomic_DNA"/>
</dbReference>
<keyword evidence="4 8" id="KW-0028">Amino-acid biosynthesis</keyword>
<dbReference type="SMART" id="SM00481">
    <property type="entry name" value="POLIIIAc"/>
    <property type="match status" value="1"/>
</dbReference>
<dbReference type="PANTHER" id="PTHR21039">
    <property type="entry name" value="HISTIDINOL PHOSPHATASE-RELATED"/>
    <property type="match status" value="1"/>
</dbReference>
<dbReference type="NCBIfam" id="TIGR01856">
    <property type="entry name" value="hisJ_fam"/>
    <property type="match status" value="1"/>
</dbReference>
<evidence type="ECO:0000256" key="2">
    <source>
        <dbReference type="ARBA" id="ARBA00009152"/>
    </source>
</evidence>
<dbReference type="SUPFAM" id="SSF89550">
    <property type="entry name" value="PHP domain-like"/>
    <property type="match status" value="1"/>
</dbReference>
<dbReference type="InterPro" id="IPR004013">
    <property type="entry name" value="PHP_dom"/>
</dbReference>
<protein>
    <recommendedName>
        <fullName evidence="3 8">Histidinol-phosphatase</fullName>
        <shortName evidence="8">HolPase</shortName>
        <ecNumber evidence="3 8">3.1.3.15</ecNumber>
    </recommendedName>
</protein>
<dbReference type="Pfam" id="PF02811">
    <property type="entry name" value="PHP"/>
    <property type="match status" value="1"/>
</dbReference>
<keyword evidence="6 8" id="KW-0368">Histidine biosynthesis</keyword>
<dbReference type="Proteomes" id="UP000746471">
    <property type="component" value="Unassembled WGS sequence"/>
</dbReference>
<evidence type="ECO:0000256" key="4">
    <source>
        <dbReference type="ARBA" id="ARBA00022605"/>
    </source>
</evidence>
<dbReference type="InterPro" id="IPR010140">
    <property type="entry name" value="Histidinol_P_phosphatase_HisJ"/>
</dbReference>
<evidence type="ECO:0000256" key="1">
    <source>
        <dbReference type="ARBA" id="ARBA00004970"/>
    </source>
</evidence>
<evidence type="ECO:0000259" key="9">
    <source>
        <dbReference type="SMART" id="SM00481"/>
    </source>
</evidence>
<dbReference type="EC" id="3.1.3.15" evidence="3 8"/>
<feature type="domain" description="Polymerase/histidinol phosphatase N-terminal" evidence="9">
    <location>
        <begin position="2"/>
        <end position="84"/>
    </location>
</feature>
<name>A0ABS5PL65_9FIRM</name>
<evidence type="ECO:0000313" key="10">
    <source>
        <dbReference type="EMBL" id="MBS7525923.1"/>
    </source>
</evidence>
<dbReference type="RefSeq" id="WP_213235709.1">
    <property type="nucleotide sequence ID" value="NZ_JAHBCL010000006.1"/>
</dbReference>
<keyword evidence="11" id="KW-1185">Reference proteome</keyword>
<sequence>MFDYHNHTAFSHDSEAPMTAVIEAAVRRGLKSIAITDHYDPDYPNLLKDTTIDLDAYFLELTNAAEAYKDVIHIVKGIELGLQDQVTALLQRAVESYHFDFVLGSFHVADGMELYGETFYAGYPAEAVYQKFYENCYRVILKYDQFDVMGHVNIIDRYATAIPAFHTYRELVEGIFKRLIEMGKGIELNTSSIRYGMGEHYTPTIEMLKLFRAMGGEIVTIGSDSHRAAEVGSDIDFAVELLKTLGYKYRTLYQDRKPVFVSL</sequence>
<dbReference type="PANTHER" id="PTHR21039:SF0">
    <property type="entry name" value="HISTIDINOL-PHOSPHATASE"/>
    <property type="match status" value="1"/>
</dbReference>
<comment type="similarity">
    <text evidence="2 8">Belongs to the PHP hydrolase family. HisK subfamily.</text>
</comment>
<proteinExistence type="inferred from homology"/>
<evidence type="ECO:0000256" key="6">
    <source>
        <dbReference type="ARBA" id="ARBA00023102"/>
    </source>
</evidence>
<comment type="caution">
    <text evidence="10">The sequence shown here is derived from an EMBL/GenBank/DDBJ whole genome shotgun (WGS) entry which is preliminary data.</text>
</comment>
<accession>A0ABS5PL65</accession>
<evidence type="ECO:0000256" key="7">
    <source>
        <dbReference type="ARBA" id="ARBA00049158"/>
    </source>
</evidence>
<keyword evidence="5 8" id="KW-0378">Hydrolase</keyword>
<comment type="catalytic activity">
    <reaction evidence="7 8">
        <text>L-histidinol phosphate + H2O = L-histidinol + phosphate</text>
        <dbReference type="Rhea" id="RHEA:14465"/>
        <dbReference type="ChEBI" id="CHEBI:15377"/>
        <dbReference type="ChEBI" id="CHEBI:43474"/>
        <dbReference type="ChEBI" id="CHEBI:57699"/>
        <dbReference type="ChEBI" id="CHEBI:57980"/>
        <dbReference type="EC" id="3.1.3.15"/>
    </reaction>
</comment>
<dbReference type="InterPro" id="IPR016195">
    <property type="entry name" value="Pol/histidinol_Pase-like"/>
</dbReference>
<comment type="pathway">
    <text evidence="1 8">Amino-acid biosynthesis; L-histidine biosynthesis; L-histidine from 5-phospho-alpha-D-ribose 1-diphosphate: step 8/9.</text>
</comment>
<reference evidence="10 11" key="1">
    <citation type="submission" date="2021-05" db="EMBL/GenBank/DDBJ databases">
        <title>Fusibacter ferrireducens sp. nov., an anaerobic, sulfur- and Fe-reducing bacterium isolated from the mangrove sediment.</title>
        <authorList>
            <person name="Qiu D."/>
        </authorList>
    </citation>
    <scope>NUCLEOTIDE SEQUENCE [LARGE SCALE GENOMIC DNA]</scope>
    <source>
        <strain evidence="10 11">DSM 12116</strain>
    </source>
</reference>
<dbReference type="Gene3D" id="3.20.20.140">
    <property type="entry name" value="Metal-dependent hydrolases"/>
    <property type="match status" value="1"/>
</dbReference>